<dbReference type="GO" id="GO:0019290">
    <property type="term" value="P:siderophore biosynthetic process"/>
    <property type="evidence" value="ECO:0007669"/>
    <property type="project" value="InterPro"/>
</dbReference>
<evidence type="ECO:0000313" key="3">
    <source>
        <dbReference type="EMBL" id="KAK7753722.1"/>
    </source>
</evidence>
<evidence type="ECO:0000259" key="2">
    <source>
        <dbReference type="Pfam" id="PF04183"/>
    </source>
</evidence>
<feature type="transmembrane region" description="Helical" evidence="1">
    <location>
        <begin position="532"/>
        <end position="550"/>
    </location>
</feature>
<comment type="caution">
    <text evidence="3">The sequence shown here is derived from an EMBL/GenBank/DDBJ whole genome shotgun (WGS) entry which is preliminary data.</text>
</comment>
<name>A0AAN9YT91_9PEZI</name>
<keyword evidence="4" id="KW-1185">Reference proteome</keyword>
<keyword evidence="1" id="KW-1133">Transmembrane helix</keyword>
<accession>A0AAN9YT91</accession>
<feature type="domain" description="Aerobactin siderophore biosynthesis IucA/IucC N-terminal" evidence="2">
    <location>
        <begin position="201"/>
        <end position="399"/>
    </location>
</feature>
<reference evidence="3 4" key="1">
    <citation type="submission" date="2024-02" db="EMBL/GenBank/DDBJ databases">
        <title>De novo assembly and annotation of 12 fungi associated with fruit tree decline syndrome in Ontario, Canada.</title>
        <authorList>
            <person name="Sulman M."/>
            <person name="Ellouze W."/>
            <person name="Ilyukhin E."/>
        </authorList>
    </citation>
    <scope>NUCLEOTIDE SEQUENCE [LARGE SCALE GENOMIC DNA]</scope>
    <source>
        <strain evidence="3 4">M11/M66-122</strain>
    </source>
</reference>
<dbReference type="AlphaFoldDB" id="A0AAN9YT91"/>
<dbReference type="PANTHER" id="PTHR34384">
    <property type="entry name" value="L-2,3-DIAMINOPROPANOATE--CITRATE LIGASE"/>
    <property type="match status" value="1"/>
</dbReference>
<sequence length="662" mass="72850">MPSYLSSTLIPRLLRIIPSTMSILKLSGASASNGSQMSKELAVVLAQRGSLARIVALVANERLVHIVYKPAEKMYYITPLASSNGTTSEGQPAAAKNERFIISGTPPFQTLEADADGNLVPDLMHESNILVGTWLYQQQLYGNWVDVDRSVTGARFVTILRDWMGWDVDLTASFVERIRCSAQYLADAYAENRPCPTRDTDYITWEQATVEANGHPLHKSRMPVDPKTQPSSGFDFKRTEFAFMAVKRDILEIMGPLEAELAPLLAVAGIDESAADSSEIVIPVHKFQIQFLLSRPGAEGNLRLLPQEVPALAQASTRSMTVPSLPGLCVKVALSLIIGDTPRILKTPLAYNAIRYWEGGIFDPKKVVGLRTPLEILPDVAYATGMEDHLGVMIRYDPYHTSRPPVDKDVVYAISGGLGEPAVIGKRGCVAESVFELTSVSKKLDFLREYVKLYFECFLHPLFSNGLLIDGHGQNAVLRFSRSTGRLLGFSARDMSDARFTQAHLERTTGATLDPRMVQAHHMEVPDLMDRAYFIFFVAQLLPLVIALGLHRYKPASFTAADLLSGAAAAKEAADLAEGNGWAVVAREAHEALARYEAVQGDDPVAVASRELAAAARNTWFAPTWPLQCFVSQRMRADWAHRDKSDKLSHIPVSNVMVAKEQ</sequence>
<dbReference type="InterPro" id="IPR007310">
    <property type="entry name" value="Aerobactin_biosyn_IucA/IucC_N"/>
</dbReference>
<dbReference type="PANTHER" id="PTHR34384:SF5">
    <property type="entry name" value="L-2,3-DIAMINOPROPANOATE--CITRATE LIGASE"/>
    <property type="match status" value="1"/>
</dbReference>
<evidence type="ECO:0000313" key="4">
    <source>
        <dbReference type="Proteomes" id="UP001320420"/>
    </source>
</evidence>
<dbReference type="InterPro" id="IPR037455">
    <property type="entry name" value="LucA/IucC-like"/>
</dbReference>
<dbReference type="Pfam" id="PF04183">
    <property type="entry name" value="IucA_IucC"/>
    <property type="match status" value="1"/>
</dbReference>
<keyword evidence="1" id="KW-0812">Transmembrane</keyword>
<gene>
    <name evidence="3" type="ORF">SLS62_004346</name>
</gene>
<proteinExistence type="predicted"/>
<dbReference type="Gene3D" id="1.10.510.40">
    <property type="match status" value="1"/>
</dbReference>
<evidence type="ECO:0000256" key="1">
    <source>
        <dbReference type="SAM" id="Phobius"/>
    </source>
</evidence>
<dbReference type="Proteomes" id="UP001320420">
    <property type="component" value="Unassembled WGS sequence"/>
</dbReference>
<keyword evidence="1" id="KW-0472">Membrane</keyword>
<protein>
    <recommendedName>
        <fullName evidence="2">Aerobactin siderophore biosynthesis IucA/IucC N-terminal domain-containing protein</fullName>
    </recommendedName>
</protein>
<dbReference type="EMBL" id="JAKJXP020000026">
    <property type="protein sequence ID" value="KAK7753722.1"/>
    <property type="molecule type" value="Genomic_DNA"/>
</dbReference>
<organism evidence="3 4">
    <name type="scientific">Diatrype stigma</name>
    <dbReference type="NCBI Taxonomy" id="117547"/>
    <lineage>
        <taxon>Eukaryota</taxon>
        <taxon>Fungi</taxon>
        <taxon>Dikarya</taxon>
        <taxon>Ascomycota</taxon>
        <taxon>Pezizomycotina</taxon>
        <taxon>Sordariomycetes</taxon>
        <taxon>Xylariomycetidae</taxon>
        <taxon>Xylariales</taxon>
        <taxon>Diatrypaceae</taxon>
        <taxon>Diatrype</taxon>
    </lineage>
</organism>